<protein>
    <submittedName>
        <fullName evidence="1">Uncharacterized protein</fullName>
    </submittedName>
</protein>
<evidence type="ECO:0000313" key="1">
    <source>
        <dbReference type="EMBL" id="MBB4738772.1"/>
    </source>
</evidence>
<name>A0A7W7GV33_9ACTN</name>
<sequence>MRFTPLAAVAAAVLVIGAGAAARRDDPAVSVEATLAGQAGPAGLGVGGLAVAGLYPGAERRMTVVVRNPYRVPIKLIAVSGRATATSRKGCAVAPANLTIGRYAGTPALPARIGAGRQASIGYLPVSMPRTVADACQGATFTLRLSVTAWKDGR</sequence>
<dbReference type="Proteomes" id="UP000546162">
    <property type="component" value="Unassembled WGS sequence"/>
</dbReference>
<proteinExistence type="predicted"/>
<dbReference type="RefSeq" id="WP_185039374.1">
    <property type="nucleotide sequence ID" value="NZ_BAABFG010000005.1"/>
</dbReference>
<accession>A0A7W7GV33</accession>
<evidence type="ECO:0000313" key="2">
    <source>
        <dbReference type="Proteomes" id="UP000546162"/>
    </source>
</evidence>
<comment type="caution">
    <text evidence="1">The sequence shown here is derived from an EMBL/GenBank/DDBJ whole genome shotgun (WGS) entry which is preliminary data.</text>
</comment>
<reference evidence="1 2" key="1">
    <citation type="submission" date="2020-08" db="EMBL/GenBank/DDBJ databases">
        <title>Sequencing the genomes of 1000 actinobacteria strains.</title>
        <authorList>
            <person name="Klenk H.-P."/>
        </authorList>
    </citation>
    <scope>NUCLEOTIDE SEQUENCE [LARGE SCALE GENOMIC DNA]</scope>
    <source>
        <strain evidence="1 2">DSM 45809</strain>
    </source>
</reference>
<organism evidence="1 2">
    <name type="scientific">Actinoplanes octamycinicus</name>
    <dbReference type="NCBI Taxonomy" id="135948"/>
    <lineage>
        <taxon>Bacteria</taxon>
        <taxon>Bacillati</taxon>
        <taxon>Actinomycetota</taxon>
        <taxon>Actinomycetes</taxon>
        <taxon>Micromonosporales</taxon>
        <taxon>Micromonosporaceae</taxon>
        <taxon>Actinoplanes</taxon>
    </lineage>
</organism>
<gene>
    <name evidence="1" type="ORF">BJY16_002231</name>
</gene>
<keyword evidence="2" id="KW-1185">Reference proteome</keyword>
<dbReference type="EMBL" id="JACHNB010000001">
    <property type="protein sequence ID" value="MBB4738772.1"/>
    <property type="molecule type" value="Genomic_DNA"/>
</dbReference>
<dbReference type="AlphaFoldDB" id="A0A7W7GV33"/>